<organism evidence="2 3">
    <name type="scientific">Holothuria leucospilota</name>
    <name type="common">Black long sea cucumber</name>
    <name type="synonym">Mertensiothuria leucospilota</name>
    <dbReference type="NCBI Taxonomy" id="206669"/>
    <lineage>
        <taxon>Eukaryota</taxon>
        <taxon>Metazoa</taxon>
        <taxon>Echinodermata</taxon>
        <taxon>Eleutherozoa</taxon>
        <taxon>Echinozoa</taxon>
        <taxon>Holothuroidea</taxon>
        <taxon>Aspidochirotacea</taxon>
        <taxon>Aspidochirotida</taxon>
        <taxon>Holothuriidae</taxon>
        <taxon>Holothuria</taxon>
    </lineage>
</organism>
<keyword evidence="3" id="KW-1185">Reference proteome</keyword>
<protein>
    <submittedName>
        <fullName evidence="2">Uncharacterized protein</fullName>
    </submittedName>
</protein>
<feature type="compositionally biased region" description="Polar residues" evidence="1">
    <location>
        <begin position="17"/>
        <end position="31"/>
    </location>
</feature>
<dbReference type="PANTHER" id="PTHR34239:SF2">
    <property type="entry name" value="TRANSPOSABLE ELEMENT P TRANSPOSASE_THAP9 CONSERVED DOMAIN-CONTAINING PROTEIN"/>
    <property type="match status" value="1"/>
</dbReference>
<feature type="compositionally biased region" description="Acidic residues" evidence="1">
    <location>
        <begin position="87"/>
        <end position="100"/>
    </location>
</feature>
<comment type="caution">
    <text evidence="2">The sequence shown here is derived from an EMBL/GenBank/DDBJ whole genome shotgun (WGS) entry which is preliminary data.</text>
</comment>
<dbReference type="EMBL" id="JAIZAY010000001">
    <property type="protein sequence ID" value="KAJ8050560.1"/>
    <property type="molecule type" value="Genomic_DNA"/>
</dbReference>
<dbReference type="Proteomes" id="UP001152320">
    <property type="component" value="Chromosome 1"/>
</dbReference>
<dbReference type="PANTHER" id="PTHR34239">
    <property type="entry name" value="APPLE DOMAIN-CONTAINING PROTEIN"/>
    <property type="match status" value="1"/>
</dbReference>
<name>A0A9Q1CT19_HOLLE</name>
<evidence type="ECO:0000256" key="1">
    <source>
        <dbReference type="SAM" id="MobiDB-lite"/>
    </source>
</evidence>
<evidence type="ECO:0000313" key="3">
    <source>
        <dbReference type="Proteomes" id="UP001152320"/>
    </source>
</evidence>
<proteinExistence type="predicted"/>
<sequence length="256" mass="28614">MDLELDYNEEEIGLPQSLPSPSGEGTSGTQVTIEGDLKQTLALMQEQIQKICEKVNLDMPEGKGTVKRKLEEDNYKSPSKTPRKEFDLEEELESLLEFTEDNQAPNQTENNATSESISEETSEGDTIFQGLVSELNQGNKTGPPVQEKVATFVANVCTNKLTAAKHKERCERYERPQNVDLLQPTQVNKLVWDHLNMQTRTRDLKVQKIQLSNIKAMTALTVILNDILSCKADLEKETVMTRLTDALAMLGTATVT</sequence>
<reference evidence="2" key="1">
    <citation type="submission" date="2021-10" db="EMBL/GenBank/DDBJ databases">
        <title>Tropical sea cucumber genome reveals ecological adaptation and Cuvierian tubules defense mechanism.</title>
        <authorList>
            <person name="Chen T."/>
        </authorList>
    </citation>
    <scope>NUCLEOTIDE SEQUENCE</scope>
    <source>
        <strain evidence="2">Nanhai2018</strain>
        <tissue evidence="2">Muscle</tissue>
    </source>
</reference>
<dbReference type="AlphaFoldDB" id="A0A9Q1CT19"/>
<feature type="compositionally biased region" description="Acidic residues" evidence="1">
    <location>
        <begin position="1"/>
        <end position="12"/>
    </location>
</feature>
<feature type="compositionally biased region" description="Polar residues" evidence="1">
    <location>
        <begin position="102"/>
        <end position="112"/>
    </location>
</feature>
<dbReference type="OrthoDB" id="10235785at2759"/>
<evidence type="ECO:0000313" key="2">
    <source>
        <dbReference type="EMBL" id="KAJ8050560.1"/>
    </source>
</evidence>
<gene>
    <name evidence="2" type="ORF">HOLleu_03808</name>
</gene>
<feature type="region of interest" description="Disordered" evidence="1">
    <location>
        <begin position="1"/>
        <end position="31"/>
    </location>
</feature>
<accession>A0A9Q1CT19</accession>
<feature type="region of interest" description="Disordered" evidence="1">
    <location>
        <begin position="58"/>
        <end position="124"/>
    </location>
</feature>